<evidence type="ECO:0000313" key="1">
    <source>
        <dbReference type="EMBL" id="OIW32710.1"/>
    </source>
</evidence>
<evidence type="ECO:0000313" key="2">
    <source>
        <dbReference type="Proteomes" id="UP000182658"/>
    </source>
</evidence>
<sequence>MERIMTVHPRALNADDSGTEEYNEIWFVELDINRDDNVLVIPVAVIIDVNSFPSTQNPYGKVSDAQLTISGRLMKTVIRGRHKKQTDPKLTWKIPSKISPEPKNLAVRWDVSKECTRKEGVAYMLPLRRSSNPLSTGSKGPDHYPYYFQGLVLEQQSDGRFRREGYAKFIWTCAAVKGIEEQTIVIV</sequence>
<organism evidence="1 2">
    <name type="scientific">Coniochaeta ligniaria NRRL 30616</name>
    <dbReference type="NCBI Taxonomy" id="1408157"/>
    <lineage>
        <taxon>Eukaryota</taxon>
        <taxon>Fungi</taxon>
        <taxon>Dikarya</taxon>
        <taxon>Ascomycota</taxon>
        <taxon>Pezizomycotina</taxon>
        <taxon>Sordariomycetes</taxon>
        <taxon>Sordariomycetidae</taxon>
        <taxon>Coniochaetales</taxon>
        <taxon>Coniochaetaceae</taxon>
        <taxon>Coniochaeta</taxon>
    </lineage>
</organism>
<dbReference type="AlphaFoldDB" id="A0A1J7IYY7"/>
<proteinExistence type="predicted"/>
<protein>
    <submittedName>
        <fullName evidence="1">Uncharacterized protein</fullName>
    </submittedName>
</protein>
<reference evidence="1 2" key="1">
    <citation type="submission" date="2016-10" db="EMBL/GenBank/DDBJ databases">
        <title>Draft genome sequence of Coniochaeta ligniaria NRRL30616, a lignocellulolytic fungus for bioabatement of inhibitors in plant biomass hydrolysates.</title>
        <authorList>
            <consortium name="DOE Joint Genome Institute"/>
            <person name="Jimenez D.J."/>
            <person name="Hector R.E."/>
            <person name="Riley R."/>
            <person name="Sun H."/>
            <person name="Grigoriev I.V."/>
            <person name="Van Elsas J.D."/>
            <person name="Nichols N.N."/>
        </authorList>
    </citation>
    <scope>NUCLEOTIDE SEQUENCE [LARGE SCALE GENOMIC DNA]</scope>
    <source>
        <strain evidence="1 2">NRRL 30616</strain>
    </source>
</reference>
<dbReference type="Proteomes" id="UP000182658">
    <property type="component" value="Unassembled WGS sequence"/>
</dbReference>
<accession>A0A1J7IYY7</accession>
<name>A0A1J7IYY7_9PEZI</name>
<keyword evidence="2" id="KW-1185">Reference proteome</keyword>
<gene>
    <name evidence="1" type="ORF">CONLIGDRAFT_679090</name>
</gene>
<dbReference type="EMBL" id="KV875095">
    <property type="protein sequence ID" value="OIW32710.1"/>
    <property type="molecule type" value="Genomic_DNA"/>
</dbReference>
<dbReference type="InParanoid" id="A0A1J7IYY7"/>
<dbReference type="OrthoDB" id="47007at2759"/>